<evidence type="ECO:0000313" key="5">
    <source>
        <dbReference type="EMBL" id="KAF2971299.1"/>
    </source>
</evidence>
<dbReference type="EMBL" id="WUBL01000014">
    <property type="protein sequence ID" value="KAF2971299.1"/>
    <property type="molecule type" value="Genomic_DNA"/>
</dbReference>
<dbReference type="SUPFAM" id="SSF48576">
    <property type="entry name" value="Terpenoid synthases"/>
    <property type="match status" value="1"/>
</dbReference>
<accession>A0A7C8J5J7</accession>
<gene>
    <name evidence="5" type="ORF">GQX73_g2220</name>
</gene>
<evidence type="ECO:0000256" key="4">
    <source>
        <dbReference type="RuleBase" id="RU366034"/>
    </source>
</evidence>
<dbReference type="EC" id="4.2.3.-" evidence="4"/>
<evidence type="ECO:0000256" key="1">
    <source>
        <dbReference type="ARBA" id="ARBA00001946"/>
    </source>
</evidence>
<dbReference type="InParanoid" id="A0A7C8J5J7"/>
<sequence length="377" mass="42901">MASYLGEYSATSMVSSHEEPFESTRTNLVTRIRGSRVKIPDLKSLLSHWPAKIHPQVDQLEKHVQTTLESIFTHPEDEDRLRKMKESKLGLFTASWYPYASFETLCVLADFCVWLFAWDDETDSFEFSPLADDFDSATAFRDQTISFIRQSLTRRKPEGTTPTTAPRLISCFEPVGAVLYESYNDDQIKRFMNEIVFFIEMCEEEHNSQQADCLPTIEQYMQRRMGSGAVRVCLALTDFASGSVLPEDVMLDDSFQIIWHETNIIISDMNDMLSIKKEIEQSQVDSLIPLLFLKFGSVQAALDQATRELSGSIGRLEAAERDILSRYSTATAETQEKIRHHIEACKIACTANVDWSLVSGRYKIHSASMEDGIHMVL</sequence>
<dbReference type="PANTHER" id="PTHR35201:SF4">
    <property type="entry name" value="BETA-PINACENE SYNTHASE-RELATED"/>
    <property type="match status" value="1"/>
</dbReference>
<dbReference type="GO" id="GO:0046872">
    <property type="term" value="F:metal ion binding"/>
    <property type="evidence" value="ECO:0007669"/>
    <property type="project" value="UniProtKB-KW"/>
</dbReference>
<proteinExistence type="inferred from homology"/>
<keyword evidence="6" id="KW-1185">Reference proteome</keyword>
<dbReference type="GO" id="GO:0010333">
    <property type="term" value="F:terpene synthase activity"/>
    <property type="evidence" value="ECO:0007669"/>
    <property type="project" value="InterPro"/>
</dbReference>
<reference evidence="5 6" key="1">
    <citation type="submission" date="2019-12" db="EMBL/GenBank/DDBJ databases">
        <title>Draft genome sequence of the ascomycete Xylaria multiplex DSM 110363.</title>
        <authorList>
            <person name="Buettner E."/>
            <person name="Kellner H."/>
        </authorList>
    </citation>
    <scope>NUCLEOTIDE SEQUENCE [LARGE SCALE GENOMIC DNA]</scope>
    <source>
        <strain evidence="5 6">DSM 110363</strain>
    </source>
</reference>
<evidence type="ECO:0000256" key="3">
    <source>
        <dbReference type="ARBA" id="ARBA00022842"/>
    </source>
</evidence>
<dbReference type="AlphaFoldDB" id="A0A7C8J5J7"/>
<dbReference type="SFLD" id="SFLDG01020">
    <property type="entry name" value="Terpene_Cyclase_Like_2"/>
    <property type="match status" value="1"/>
</dbReference>
<comment type="similarity">
    <text evidence="2 4">Belongs to the terpene synthase family.</text>
</comment>
<keyword evidence="3 4" id="KW-0460">Magnesium</keyword>
<comment type="cofactor">
    <cofactor evidence="1 4">
        <name>Mg(2+)</name>
        <dbReference type="ChEBI" id="CHEBI:18420"/>
    </cofactor>
</comment>
<dbReference type="Pfam" id="PF19086">
    <property type="entry name" value="Terpene_syn_C_2"/>
    <property type="match status" value="1"/>
</dbReference>
<dbReference type="OrthoDB" id="2861623at2759"/>
<dbReference type="SFLD" id="SFLDS00005">
    <property type="entry name" value="Isoprenoid_Synthase_Type_I"/>
    <property type="match status" value="1"/>
</dbReference>
<protein>
    <recommendedName>
        <fullName evidence="4">Terpene synthase</fullName>
        <ecNumber evidence="4">4.2.3.-</ecNumber>
    </recommendedName>
</protein>
<dbReference type="Proteomes" id="UP000481858">
    <property type="component" value="Unassembled WGS sequence"/>
</dbReference>
<dbReference type="Gene3D" id="1.10.600.10">
    <property type="entry name" value="Farnesyl Diphosphate Synthase"/>
    <property type="match status" value="1"/>
</dbReference>
<organism evidence="5 6">
    <name type="scientific">Xylaria multiplex</name>
    <dbReference type="NCBI Taxonomy" id="323545"/>
    <lineage>
        <taxon>Eukaryota</taxon>
        <taxon>Fungi</taxon>
        <taxon>Dikarya</taxon>
        <taxon>Ascomycota</taxon>
        <taxon>Pezizomycotina</taxon>
        <taxon>Sordariomycetes</taxon>
        <taxon>Xylariomycetidae</taxon>
        <taxon>Xylariales</taxon>
        <taxon>Xylariaceae</taxon>
        <taxon>Xylaria</taxon>
    </lineage>
</organism>
<name>A0A7C8J5J7_9PEZI</name>
<dbReference type="GO" id="GO:0008299">
    <property type="term" value="P:isoprenoid biosynthetic process"/>
    <property type="evidence" value="ECO:0007669"/>
    <property type="project" value="UniProtKB-ARBA"/>
</dbReference>
<dbReference type="InterPro" id="IPR008949">
    <property type="entry name" value="Isoprenoid_synthase_dom_sf"/>
</dbReference>
<evidence type="ECO:0000313" key="6">
    <source>
        <dbReference type="Proteomes" id="UP000481858"/>
    </source>
</evidence>
<dbReference type="PANTHER" id="PTHR35201">
    <property type="entry name" value="TERPENE SYNTHASE"/>
    <property type="match status" value="1"/>
</dbReference>
<dbReference type="InterPro" id="IPR034686">
    <property type="entry name" value="Terpene_cyclase-like_2"/>
</dbReference>
<comment type="caution">
    <text evidence="5">The sequence shown here is derived from an EMBL/GenBank/DDBJ whole genome shotgun (WGS) entry which is preliminary data.</text>
</comment>
<evidence type="ECO:0000256" key="2">
    <source>
        <dbReference type="ARBA" id="ARBA00006333"/>
    </source>
</evidence>
<keyword evidence="4" id="KW-0456">Lyase</keyword>
<keyword evidence="4" id="KW-0479">Metal-binding</keyword>